<evidence type="ECO:0000256" key="2">
    <source>
        <dbReference type="ARBA" id="ARBA00004749"/>
    </source>
</evidence>
<dbReference type="SUPFAM" id="SSF51905">
    <property type="entry name" value="FAD/NAD(P)-binding domain"/>
    <property type="match status" value="1"/>
</dbReference>
<evidence type="ECO:0000256" key="7">
    <source>
        <dbReference type="ARBA" id="ARBA00023033"/>
    </source>
</evidence>
<sequence length="398" mass="42459">MRETTDILISGGGVAGLTAAAAFGAAGFRVTCVDPAPPVTGAEEDGADLRTTAFLQPARAVLEAAGLWERLAPHAAALKVMRIVDAGGEAPEPRIVKDFDAAEIGEEPFGWNFPNWLLRRETVARIAELPNVSFRPGVATARVLTRTDAALVTLSDGTTVSARLLVAADGRASPVREAAGIGVKNTRYGQKALAFAVTHPIPHDNVSTEIHRTGGPFTLVPLPDRDGRPCSAIVWMETGPEVLRLAALPVAEFEAEMLARSAGLFGPLTLVTRRSVWPIISQIADRFEAERIALLAEAAHVVPPIGAQGLNMSLADLACLVELAKAAPDRLGERAMLLAYHRRRWPEVKARVTGIDLLNRTSMLGARPLRDLRAGALNALYSLAPVRRTLMKAGLGMR</sequence>
<keyword evidence="10" id="KW-1185">Reference proteome</keyword>
<evidence type="ECO:0000256" key="3">
    <source>
        <dbReference type="ARBA" id="ARBA00005349"/>
    </source>
</evidence>
<keyword evidence="4" id="KW-0285">Flavoprotein</keyword>
<protein>
    <submittedName>
        <fullName evidence="9">UbiH/UbiF family hydroxylase</fullName>
    </submittedName>
</protein>
<evidence type="ECO:0000256" key="4">
    <source>
        <dbReference type="ARBA" id="ARBA00022630"/>
    </source>
</evidence>
<dbReference type="InterPro" id="IPR036188">
    <property type="entry name" value="FAD/NAD-bd_sf"/>
</dbReference>
<dbReference type="NCBIfam" id="TIGR01988">
    <property type="entry name" value="Ubi-OHases"/>
    <property type="match status" value="1"/>
</dbReference>
<name>A0ABT2WZD1_9RHOB</name>
<comment type="cofactor">
    <cofactor evidence="1">
        <name>FAD</name>
        <dbReference type="ChEBI" id="CHEBI:57692"/>
    </cofactor>
</comment>
<dbReference type="PANTHER" id="PTHR43876:SF7">
    <property type="entry name" value="UBIQUINONE BIOSYNTHESIS MONOOXYGENASE COQ6, MITOCHONDRIAL"/>
    <property type="match status" value="1"/>
</dbReference>
<evidence type="ECO:0000313" key="10">
    <source>
        <dbReference type="Proteomes" id="UP001209535"/>
    </source>
</evidence>
<dbReference type="PRINTS" id="PR00420">
    <property type="entry name" value="RNGMNOXGNASE"/>
</dbReference>
<comment type="similarity">
    <text evidence="3">Belongs to the UbiH/COQ6 family.</text>
</comment>
<dbReference type="Gene3D" id="3.50.50.60">
    <property type="entry name" value="FAD/NAD(P)-binding domain"/>
    <property type="match status" value="2"/>
</dbReference>
<reference evidence="9 10" key="1">
    <citation type="submission" date="2022-10" db="EMBL/GenBank/DDBJ databases">
        <title>Defluviimonas sp. nov., isolated from ocean surface sediments.</title>
        <authorList>
            <person name="He W."/>
            <person name="Wang L."/>
            <person name="Zhang D.-F."/>
        </authorList>
    </citation>
    <scope>NUCLEOTIDE SEQUENCE [LARGE SCALE GENOMIC DNA]</scope>
    <source>
        <strain evidence="9 10">WL0024</strain>
    </source>
</reference>
<dbReference type="Proteomes" id="UP001209535">
    <property type="component" value="Unassembled WGS sequence"/>
</dbReference>
<evidence type="ECO:0000259" key="8">
    <source>
        <dbReference type="Pfam" id="PF01494"/>
    </source>
</evidence>
<dbReference type="InterPro" id="IPR002938">
    <property type="entry name" value="FAD-bd"/>
</dbReference>
<dbReference type="Pfam" id="PF01494">
    <property type="entry name" value="FAD_binding_3"/>
    <property type="match status" value="1"/>
</dbReference>
<dbReference type="EMBL" id="JAOVQO010000002">
    <property type="protein sequence ID" value="MCU9847036.1"/>
    <property type="molecule type" value="Genomic_DNA"/>
</dbReference>
<organism evidence="9 10">
    <name type="scientific">Albidovulum salinarum</name>
    <dbReference type="NCBI Taxonomy" id="2984153"/>
    <lineage>
        <taxon>Bacteria</taxon>
        <taxon>Pseudomonadati</taxon>
        <taxon>Pseudomonadota</taxon>
        <taxon>Alphaproteobacteria</taxon>
        <taxon>Rhodobacterales</taxon>
        <taxon>Paracoccaceae</taxon>
        <taxon>Albidovulum</taxon>
    </lineage>
</organism>
<gene>
    <name evidence="9" type="ORF">OEZ60_03375</name>
</gene>
<dbReference type="PANTHER" id="PTHR43876">
    <property type="entry name" value="UBIQUINONE BIOSYNTHESIS MONOOXYGENASE COQ6, MITOCHONDRIAL"/>
    <property type="match status" value="1"/>
</dbReference>
<comment type="pathway">
    <text evidence="2">Cofactor biosynthesis; ubiquinone biosynthesis.</text>
</comment>
<keyword evidence="6" id="KW-0560">Oxidoreductase</keyword>
<evidence type="ECO:0000256" key="5">
    <source>
        <dbReference type="ARBA" id="ARBA00022827"/>
    </source>
</evidence>
<keyword evidence="7" id="KW-0503">Monooxygenase</keyword>
<comment type="caution">
    <text evidence="9">The sequence shown here is derived from an EMBL/GenBank/DDBJ whole genome shotgun (WGS) entry which is preliminary data.</text>
</comment>
<keyword evidence="5" id="KW-0274">FAD</keyword>
<accession>A0ABT2WZD1</accession>
<proteinExistence type="inferred from homology"/>
<feature type="domain" description="FAD-binding" evidence="8">
    <location>
        <begin position="5"/>
        <end position="351"/>
    </location>
</feature>
<evidence type="ECO:0000256" key="1">
    <source>
        <dbReference type="ARBA" id="ARBA00001974"/>
    </source>
</evidence>
<evidence type="ECO:0000256" key="6">
    <source>
        <dbReference type="ARBA" id="ARBA00023002"/>
    </source>
</evidence>
<dbReference type="RefSeq" id="WP_263333183.1">
    <property type="nucleotide sequence ID" value="NZ_JAOVQO010000002.1"/>
</dbReference>
<dbReference type="InterPro" id="IPR051205">
    <property type="entry name" value="UbiH/COQ6_monooxygenase"/>
</dbReference>
<evidence type="ECO:0000313" key="9">
    <source>
        <dbReference type="EMBL" id="MCU9847036.1"/>
    </source>
</evidence>
<dbReference type="NCBIfam" id="NF005691">
    <property type="entry name" value="PRK07494.1"/>
    <property type="match status" value="1"/>
</dbReference>
<dbReference type="InterPro" id="IPR010971">
    <property type="entry name" value="UbiH/COQ6"/>
</dbReference>